<dbReference type="Pfam" id="PF00076">
    <property type="entry name" value="RRM_1"/>
    <property type="match status" value="1"/>
</dbReference>
<feature type="region of interest" description="Disordered" evidence="4">
    <location>
        <begin position="351"/>
        <end position="393"/>
    </location>
</feature>
<gene>
    <name evidence="6" type="ORF">CBRE1094_LOCUS31014</name>
</gene>
<dbReference type="PANTHER" id="PTHR48032:SF6">
    <property type="entry name" value="RNA-BINDING (RRM_RBD_RNP MOTIFS) FAMILY PROTEIN"/>
    <property type="match status" value="1"/>
</dbReference>
<feature type="compositionally biased region" description="Polar residues" evidence="4">
    <location>
        <begin position="364"/>
        <end position="378"/>
    </location>
</feature>
<keyword evidence="2 3" id="KW-0694">RNA-binding</keyword>
<dbReference type="GO" id="GO:0003729">
    <property type="term" value="F:mRNA binding"/>
    <property type="evidence" value="ECO:0007669"/>
    <property type="project" value="TreeGrafter"/>
</dbReference>
<dbReference type="InterPro" id="IPR012677">
    <property type="entry name" value="Nucleotide-bd_a/b_plait_sf"/>
</dbReference>
<sequence length="806" mass="84949">MLPSHTALYAGDENGTISGGNSTRPMIHGRKIFLGGLSREISEACLTEYFSQFGSICDVVVIRDTFGSRGFGFVKFDHRDATELALRNRYHPIANCVVEVKAAVPRRGARLSQESASLGQGSELDHMSLDPALDPPSDPPSDPPGSSMVTAGPHHEAQVQQLQYDQWWPYAQQWHTRPAHGSYAVPPSHAPPGYAPHHMTMHELPVVTMGGPMQMMAYYPLMGPMMAGVAPPPMWYPDTWGHESLAPPHYAPYAPGGHVMAHAPFMPQAAAMAQTSFTAPVPHGAVQPVPHVAAMQHAAAMLHATAMSHAAMQSSMPQMAHTAMHTTVAASSAGYALSHRNSSAWVGCGGVVPTTQPPMHKQHMQPTEQPSSPQVAKQSTEDDTEHDTEDDAEHDAELAAIPCLRNLPEELVLEIASRSSLRAFRHVMRFNLSHAACLRLQRCTRRWLKGRDADATSKDSITLCVGDRVLLRRNGARPVCFATVAANIGQTMWKLRLLDGAYADEELRYIRRLEPWSDGPWANTVGRSVALERAVVAREAATQAVSAAVDALCLTRAASPGMAALAVAAASAATQAAAAATSASSAVVAAADGNGIDDDATEHKAQLSEVAHLMKDAMHYASQGTSKNNEVSVDVQAMDLATMVARAANAATKAAAAASAATSAAGAVNDVGALEVTADTAIVAASAAESIVNAVETLAAGPAMPTAAAELAAASAAASATAEVGLASRALARACASSSGSCVASAEIQTAQEMVQMAHGAAIEVAQEVALQEKTDEVLQKASARRNRNRPRRRTHAPRGAEVERD</sequence>
<feature type="compositionally biased region" description="Pro residues" evidence="4">
    <location>
        <begin position="133"/>
        <end position="143"/>
    </location>
</feature>
<protein>
    <recommendedName>
        <fullName evidence="5">RRM domain-containing protein</fullName>
    </recommendedName>
</protein>
<feature type="region of interest" description="Disordered" evidence="4">
    <location>
        <begin position="777"/>
        <end position="806"/>
    </location>
</feature>
<dbReference type="SUPFAM" id="SSF54928">
    <property type="entry name" value="RNA-binding domain, RBD"/>
    <property type="match status" value="1"/>
</dbReference>
<reference evidence="6" key="1">
    <citation type="submission" date="2021-01" db="EMBL/GenBank/DDBJ databases">
        <authorList>
            <person name="Corre E."/>
            <person name="Pelletier E."/>
            <person name="Niang G."/>
            <person name="Scheremetjew M."/>
            <person name="Finn R."/>
            <person name="Kale V."/>
            <person name="Holt S."/>
            <person name="Cochrane G."/>
            <person name="Meng A."/>
            <person name="Brown T."/>
            <person name="Cohen L."/>
        </authorList>
    </citation>
    <scope>NUCLEOTIDE SEQUENCE</scope>
    <source>
        <strain evidence="6">UTEX LB 985</strain>
    </source>
</reference>
<dbReference type="EMBL" id="HBGU01057003">
    <property type="protein sequence ID" value="CAD9508077.1"/>
    <property type="molecule type" value="Transcribed_RNA"/>
</dbReference>
<feature type="compositionally biased region" description="Basic residues" evidence="4">
    <location>
        <begin position="783"/>
        <end position="797"/>
    </location>
</feature>
<dbReference type="PROSITE" id="PS50102">
    <property type="entry name" value="RRM"/>
    <property type="match status" value="1"/>
</dbReference>
<proteinExistence type="predicted"/>
<dbReference type="Gene3D" id="3.30.70.330">
    <property type="match status" value="1"/>
</dbReference>
<evidence type="ECO:0000256" key="2">
    <source>
        <dbReference type="ARBA" id="ARBA00022884"/>
    </source>
</evidence>
<evidence type="ECO:0000259" key="5">
    <source>
        <dbReference type="PROSITE" id="PS50102"/>
    </source>
</evidence>
<dbReference type="InterPro" id="IPR000504">
    <property type="entry name" value="RRM_dom"/>
</dbReference>
<evidence type="ECO:0000256" key="1">
    <source>
        <dbReference type="ARBA" id="ARBA00022737"/>
    </source>
</evidence>
<feature type="domain" description="RRM" evidence="5">
    <location>
        <begin position="30"/>
        <end position="105"/>
    </location>
</feature>
<dbReference type="AlphaFoldDB" id="A0A7S2I4F0"/>
<evidence type="ECO:0000256" key="4">
    <source>
        <dbReference type="SAM" id="MobiDB-lite"/>
    </source>
</evidence>
<dbReference type="InterPro" id="IPR035979">
    <property type="entry name" value="RBD_domain_sf"/>
</dbReference>
<name>A0A7S2I4F0_9EUKA</name>
<dbReference type="PANTHER" id="PTHR48032">
    <property type="entry name" value="RNA-BINDING PROTEIN MUSASHI HOMOLOG RBP6"/>
    <property type="match status" value="1"/>
</dbReference>
<keyword evidence="1" id="KW-0677">Repeat</keyword>
<dbReference type="GO" id="GO:0006417">
    <property type="term" value="P:regulation of translation"/>
    <property type="evidence" value="ECO:0007669"/>
    <property type="project" value="TreeGrafter"/>
</dbReference>
<dbReference type="SMART" id="SM00360">
    <property type="entry name" value="RRM"/>
    <property type="match status" value="1"/>
</dbReference>
<evidence type="ECO:0000313" key="6">
    <source>
        <dbReference type="EMBL" id="CAD9508077.1"/>
    </source>
</evidence>
<feature type="region of interest" description="Disordered" evidence="4">
    <location>
        <begin position="111"/>
        <end position="151"/>
    </location>
</feature>
<evidence type="ECO:0000256" key="3">
    <source>
        <dbReference type="PROSITE-ProRule" id="PRU00176"/>
    </source>
</evidence>
<accession>A0A7S2I4F0</accession>
<organism evidence="6">
    <name type="scientific">Haptolina brevifila</name>
    <dbReference type="NCBI Taxonomy" id="156173"/>
    <lineage>
        <taxon>Eukaryota</taxon>
        <taxon>Haptista</taxon>
        <taxon>Haptophyta</taxon>
        <taxon>Prymnesiophyceae</taxon>
        <taxon>Prymnesiales</taxon>
        <taxon>Prymnesiaceae</taxon>
        <taxon>Haptolina</taxon>
    </lineage>
</organism>
<feature type="compositionally biased region" description="Acidic residues" evidence="4">
    <location>
        <begin position="381"/>
        <end position="393"/>
    </location>
</feature>